<evidence type="ECO:0000313" key="4">
    <source>
        <dbReference type="EMBL" id="CAD6221045.1"/>
    </source>
</evidence>
<proteinExistence type="inferred from homology"/>
<dbReference type="GO" id="GO:0008168">
    <property type="term" value="F:methyltransferase activity"/>
    <property type="evidence" value="ECO:0007669"/>
    <property type="project" value="InterPro"/>
</dbReference>
<dbReference type="AlphaFoldDB" id="A0A811NET3"/>
<dbReference type="SUPFAM" id="SSF53335">
    <property type="entry name" value="S-adenosyl-L-methionine-dependent methyltransferases"/>
    <property type="match status" value="1"/>
</dbReference>
<evidence type="ECO:0000256" key="1">
    <source>
        <dbReference type="ARBA" id="ARBA00008908"/>
    </source>
</evidence>
<evidence type="ECO:0000256" key="2">
    <source>
        <dbReference type="ARBA" id="ARBA00022723"/>
    </source>
</evidence>
<dbReference type="OrthoDB" id="638608at2759"/>
<evidence type="ECO:0000256" key="3">
    <source>
        <dbReference type="ARBA" id="ARBA00022842"/>
    </source>
</evidence>
<keyword evidence="3" id="KW-0460">Magnesium</keyword>
<accession>A0A811NET3</accession>
<dbReference type="InterPro" id="IPR005299">
    <property type="entry name" value="MeTrfase_7"/>
</dbReference>
<evidence type="ECO:0000313" key="5">
    <source>
        <dbReference type="Proteomes" id="UP000604825"/>
    </source>
</evidence>
<dbReference type="PANTHER" id="PTHR31009">
    <property type="entry name" value="S-ADENOSYL-L-METHIONINE:CARBOXYL METHYLTRANSFERASE FAMILY PROTEIN"/>
    <property type="match status" value="1"/>
</dbReference>
<organism evidence="4 5">
    <name type="scientific">Miscanthus lutarioriparius</name>
    <dbReference type="NCBI Taxonomy" id="422564"/>
    <lineage>
        <taxon>Eukaryota</taxon>
        <taxon>Viridiplantae</taxon>
        <taxon>Streptophyta</taxon>
        <taxon>Embryophyta</taxon>
        <taxon>Tracheophyta</taxon>
        <taxon>Spermatophyta</taxon>
        <taxon>Magnoliopsida</taxon>
        <taxon>Liliopsida</taxon>
        <taxon>Poales</taxon>
        <taxon>Poaceae</taxon>
        <taxon>PACMAD clade</taxon>
        <taxon>Panicoideae</taxon>
        <taxon>Andropogonodae</taxon>
        <taxon>Andropogoneae</taxon>
        <taxon>Saccharinae</taxon>
        <taxon>Miscanthus</taxon>
    </lineage>
</organism>
<dbReference type="Proteomes" id="UP000604825">
    <property type="component" value="Unassembled WGS sequence"/>
</dbReference>
<comment type="similarity">
    <text evidence="1">Belongs to the methyltransferase superfamily. Type-7 methyltransferase family. SABATH subfamily.</text>
</comment>
<dbReference type="GO" id="GO:0046872">
    <property type="term" value="F:metal ion binding"/>
    <property type="evidence" value="ECO:0007669"/>
    <property type="project" value="UniProtKB-KW"/>
</dbReference>
<protein>
    <submittedName>
        <fullName evidence="4">Uncharacterized protein</fullName>
    </submittedName>
</protein>
<keyword evidence="2" id="KW-0479">Metal-binding</keyword>
<dbReference type="Gene3D" id="1.10.1200.270">
    <property type="entry name" value="Methyltransferase, alpha-helical capping domain"/>
    <property type="match status" value="1"/>
</dbReference>
<reference evidence="4" key="1">
    <citation type="submission" date="2020-10" db="EMBL/GenBank/DDBJ databases">
        <authorList>
            <person name="Han B."/>
            <person name="Lu T."/>
            <person name="Zhao Q."/>
            <person name="Huang X."/>
            <person name="Zhao Y."/>
        </authorList>
    </citation>
    <scope>NUCLEOTIDE SEQUENCE</scope>
</reference>
<dbReference type="InterPro" id="IPR042086">
    <property type="entry name" value="MeTrfase_capping"/>
</dbReference>
<keyword evidence="5" id="KW-1185">Reference proteome</keyword>
<name>A0A811NET3_9POAL</name>
<gene>
    <name evidence="4" type="ORF">NCGR_LOCUS14451</name>
</gene>
<dbReference type="Pfam" id="PF03492">
    <property type="entry name" value="Methyltransf_7"/>
    <property type="match status" value="2"/>
</dbReference>
<dbReference type="Gene3D" id="3.40.50.150">
    <property type="entry name" value="Vaccinia Virus protein VP39"/>
    <property type="match status" value="1"/>
</dbReference>
<dbReference type="InterPro" id="IPR029063">
    <property type="entry name" value="SAM-dependent_MTases_sf"/>
</dbReference>
<sequence length="304" mass="34211">MVQTMPIVENAIKEVCIALVPETMVIADLGCSSGPNTLLFISNVINIIAGQCSKSIGECDPVELQIFLNDLPGNDFNQLFSSLEKLNQGTIVEQVPEELHARNGTLLNKDNIYITKTTPSFVVKCFQEQFHKDFSLFLKLRHEELVYGGKMVLTFVGRKDEDVYNGDMNQLYGLLARSLQSLVAKGLVDKERLEAFYLPLYGPSISEVKEMVLESHMFKLDYIKLVELSWDPYDDTEGDDVHDSVRSGINVSKFVRALLEPLIASHFGETIPDLLFADYACLMSKHLEQEMSKSAFIIMSLKKL</sequence>
<dbReference type="EMBL" id="CAJGYO010000003">
    <property type="protein sequence ID" value="CAD6221045.1"/>
    <property type="molecule type" value="Genomic_DNA"/>
</dbReference>
<comment type="caution">
    <text evidence="4">The sequence shown here is derived from an EMBL/GenBank/DDBJ whole genome shotgun (WGS) entry which is preliminary data.</text>
</comment>